<feature type="transmembrane region" description="Helical" evidence="1">
    <location>
        <begin position="109"/>
        <end position="136"/>
    </location>
</feature>
<evidence type="ECO:0000256" key="1">
    <source>
        <dbReference type="SAM" id="Phobius"/>
    </source>
</evidence>
<dbReference type="RefSeq" id="WP_209650598.1">
    <property type="nucleotide sequence ID" value="NZ_JBEPNV010000001.1"/>
</dbReference>
<dbReference type="EMBL" id="JBEPNW010000002">
    <property type="protein sequence ID" value="MET3867975.1"/>
    <property type="molecule type" value="Genomic_DNA"/>
</dbReference>
<evidence type="ECO:0000313" key="4">
    <source>
        <dbReference type="Proteomes" id="UP001549119"/>
    </source>
</evidence>
<keyword evidence="4" id="KW-1185">Reference proteome</keyword>
<comment type="caution">
    <text evidence="3">The sequence shown here is derived from an EMBL/GenBank/DDBJ whole genome shotgun (WGS) entry which is preliminary data.</text>
</comment>
<evidence type="ECO:0000313" key="3">
    <source>
        <dbReference type="EMBL" id="MET3867975.1"/>
    </source>
</evidence>
<dbReference type="InterPro" id="IPR006189">
    <property type="entry name" value="CHASE_dom"/>
</dbReference>
<feature type="transmembrane region" description="Helical" evidence="1">
    <location>
        <begin position="20"/>
        <end position="39"/>
    </location>
</feature>
<accession>A0ABV2NNQ4</accession>
<keyword evidence="1" id="KW-0472">Membrane</keyword>
<dbReference type="Proteomes" id="UP001549119">
    <property type="component" value="Unassembled WGS sequence"/>
</dbReference>
<gene>
    <name evidence="3" type="ORF">ABIC20_005284</name>
</gene>
<organism evidence="3 4">
    <name type="scientific">Methylobacterium radiotolerans</name>
    <dbReference type="NCBI Taxonomy" id="31998"/>
    <lineage>
        <taxon>Bacteria</taxon>
        <taxon>Pseudomonadati</taxon>
        <taxon>Pseudomonadota</taxon>
        <taxon>Alphaproteobacteria</taxon>
        <taxon>Hyphomicrobiales</taxon>
        <taxon>Methylobacteriaceae</taxon>
        <taxon>Methylobacterium</taxon>
    </lineage>
</organism>
<keyword evidence="1" id="KW-0812">Transmembrane</keyword>
<protein>
    <submittedName>
        <fullName evidence="3">Nitrogen fixation-related uncharacterized protein</fullName>
    </submittedName>
</protein>
<name>A0ABV2NNQ4_9HYPH</name>
<sequence>MSAPLNLGQRLIRGAKRIGLLISVPVFAAGVIASTFWGYNEGDFATSKYDQTSCLLEKINKGLTTSQGNNGFYTTDVGCPGKAYYISNQDLYGSFGTDRPSFPNIFARLFGSGLFMSSMLALALYGLCWAIGWVCAGFTSE</sequence>
<evidence type="ECO:0000259" key="2">
    <source>
        <dbReference type="PROSITE" id="PS50839"/>
    </source>
</evidence>
<feature type="domain" description="CHASE" evidence="2">
    <location>
        <begin position="1"/>
        <end position="39"/>
    </location>
</feature>
<reference evidence="3 4" key="1">
    <citation type="submission" date="2024-06" db="EMBL/GenBank/DDBJ databases">
        <title>Genomics of switchgrass bacterial isolates.</title>
        <authorList>
            <person name="Shade A."/>
        </authorList>
    </citation>
    <scope>NUCLEOTIDE SEQUENCE [LARGE SCALE GENOMIC DNA]</scope>
    <source>
        <strain evidence="3 4">PvP084</strain>
    </source>
</reference>
<proteinExistence type="predicted"/>
<keyword evidence="1" id="KW-1133">Transmembrane helix</keyword>
<dbReference type="PROSITE" id="PS50839">
    <property type="entry name" value="CHASE"/>
    <property type="match status" value="1"/>
</dbReference>